<accession>A0ABR1ILE1</accession>
<sequence>MDGNDSLKRLARRDDNTMDSDGLPRLGADREKPDPRDGGADYFLSREEVDRWDKDQWESTVNETIEDVMGDIEDFGCEERWKNMKEAVTAVMLGKYDESGLFLLLCRHGFVFLMADMVRSGEQHKYPLAIVNKLLSILEEDRVRRQRPPPENSVGIGYDCGCKLKKTVARSPMRDLARKQCLKILVGILHGHGHGRACQLDNLLLYQKDAGSEDLEGCERFFSKSNNLASATRYASKFHRRQTISEYAYHNDHFEAYGNLSNFFVNKYRQALSTIETWSDVQRGMKKQMISDYNVFFKWLDEEREFLRSRKKVPEQETLEMDYYKLLVDLKECRVKLASLTQVFLHYNPSTGRTNQAGLAKKVADEREVELKLLRDIQVLETKLEIAADARWKEGSIEWLAAEKRVKMADYQAALDKLEGLLVARIFELGKTHLAGTGYKMRRHILTAVKNRSKAIKTALDKYNTAAAALSPPRPTMKWDEVIENSFLSEFDILRDTRDDVRKKDWAKPANRHLQAQFFKVVRALEERERLHVEIKRFITYMKEETVFRLQKEEEVEKKNPALSYQMSLNRWERGRFNDVHYLRLQRIFKLKGFQEEDRQYFQAGVSERCLDLMQGEQVRGEVTELPDGVDQGDDDDGEDEEEIARQAEAFMTVAEDGEIDSEGLVDDIRG</sequence>
<organism evidence="2 3">
    <name type="scientific">Marasmiellus scandens</name>
    <dbReference type="NCBI Taxonomy" id="2682957"/>
    <lineage>
        <taxon>Eukaryota</taxon>
        <taxon>Fungi</taxon>
        <taxon>Dikarya</taxon>
        <taxon>Basidiomycota</taxon>
        <taxon>Agaricomycotina</taxon>
        <taxon>Agaricomycetes</taxon>
        <taxon>Agaricomycetidae</taxon>
        <taxon>Agaricales</taxon>
        <taxon>Marasmiineae</taxon>
        <taxon>Omphalotaceae</taxon>
        <taxon>Marasmiellus</taxon>
    </lineage>
</organism>
<evidence type="ECO:0000313" key="2">
    <source>
        <dbReference type="EMBL" id="KAK7434319.1"/>
    </source>
</evidence>
<dbReference type="Proteomes" id="UP001498398">
    <property type="component" value="Unassembled WGS sequence"/>
</dbReference>
<dbReference type="Pfam" id="PF18758">
    <property type="entry name" value="KDZ"/>
    <property type="match status" value="1"/>
</dbReference>
<feature type="compositionally biased region" description="Acidic residues" evidence="1">
    <location>
        <begin position="631"/>
        <end position="642"/>
    </location>
</feature>
<comment type="caution">
    <text evidence="2">The sequence shown here is derived from an EMBL/GenBank/DDBJ whole genome shotgun (WGS) entry which is preliminary data.</text>
</comment>
<dbReference type="InterPro" id="IPR040521">
    <property type="entry name" value="KDZ"/>
</dbReference>
<gene>
    <name evidence="2" type="ORF">VKT23_020269</name>
</gene>
<reference evidence="2 3" key="1">
    <citation type="submission" date="2024-01" db="EMBL/GenBank/DDBJ databases">
        <title>A draft genome for the cacao thread blight pathogen Marasmiellus scandens.</title>
        <authorList>
            <person name="Baruah I.K."/>
            <person name="Leung J."/>
            <person name="Bukari Y."/>
            <person name="Amoako-Attah I."/>
            <person name="Meinhardt L.W."/>
            <person name="Bailey B.A."/>
            <person name="Cohen S.P."/>
        </authorList>
    </citation>
    <scope>NUCLEOTIDE SEQUENCE [LARGE SCALE GENOMIC DNA]</scope>
    <source>
        <strain evidence="2 3">GH-19</strain>
    </source>
</reference>
<feature type="compositionally biased region" description="Basic and acidic residues" evidence="1">
    <location>
        <begin position="1"/>
        <end position="16"/>
    </location>
</feature>
<evidence type="ECO:0000256" key="1">
    <source>
        <dbReference type="SAM" id="MobiDB-lite"/>
    </source>
</evidence>
<protein>
    <submittedName>
        <fullName evidence="2">Uncharacterized protein</fullName>
    </submittedName>
</protein>
<proteinExistence type="predicted"/>
<keyword evidence="3" id="KW-1185">Reference proteome</keyword>
<feature type="region of interest" description="Disordered" evidence="1">
    <location>
        <begin position="1"/>
        <end position="41"/>
    </location>
</feature>
<feature type="compositionally biased region" description="Basic and acidic residues" evidence="1">
    <location>
        <begin position="27"/>
        <end position="41"/>
    </location>
</feature>
<name>A0ABR1ILE1_9AGAR</name>
<evidence type="ECO:0000313" key="3">
    <source>
        <dbReference type="Proteomes" id="UP001498398"/>
    </source>
</evidence>
<dbReference type="PANTHER" id="PTHR33096:SF1">
    <property type="entry name" value="CXC1-LIKE CYSTEINE CLUSTER ASSOCIATED WITH KDZ TRANSPOSASES DOMAIN-CONTAINING PROTEIN"/>
    <property type="match status" value="1"/>
</dbReference>
<feature type="region of interest" description="Disordered" evidence="1">
    <location>
        <begin position="623"/>
        <end position="642"/>
    </location>
</feature>
<dbReference type="PANTHER" id="PTHR33096">
    <property type="entry name" value="CXC2 DOMAIN-CONTAINING PROTEIN"/>
    <property type="match status" value="1"/>
</dbReference>
<dbReference type="EMBL" id="JBANRG010000127">
    <property type="protein sequence ID" value="KAK7434319.1"/>
    <property type="molecule type" value="Genomic_DNA"/>
</dbReference>